<dbReference type="PANTHER" id="PTHR30437:SF5">
    <property type="entry name" value="REGULATOR OF NUCLEOSIDE DIPHOSPHATE KINASE"/>
    <property type="match status" value="1"/>
</dbReference>
<dbReference type="InterPro" id="IPR023459">
    <property type="entry name" value="Tscrpt_elong_fac_GreA/B_fam"/>
</dbReference>
<organism evidence="3 4">
    <name type="scientific">Methylocaldum szegediense</name>
    <dbReference type="NCBI Taxonomy" id="73780"/>
    <lineage>
        <taxon>Bacteria</taxon>
        <taxon>Pseudomonadati</taxon>
        <taxon>Pseudomonadota</taxon>
        <taxon>Gammaproteobacteria</taxon>
        <taxon>Methylococcales</taxon>
        <taxon>Methylococcaceae</taxon>
        <taxon>Methylocaldum</taxon>
    </lineage>
</organism>
<evidence type="ECO:0000259" key="2">
    <source>
        <dbReference type="Pfam" id="PF14760"/>
    </source>
</evidence>
<dbReference type="RefSeq" id="WP_026608701.1">
    <property type="nucleotide sequence ID" value="NZ_OX458333.1"/>
</dbReference>
<evidence type="ECO:0000313" key="3">
    <source>
        <dbReference type="EMBL" id="CAI8814105.1"/>
    </source>
</evidence>
<name>A0ABN8X1H3_9GAMM</name>
<reference evidence="3 4" key="1">
    <citation type="submission" date="2023-03" db="EMBL/GenBank/DDBJ databases">
        <authorList>
            <person name="Pearce D."/>
        </authorList>
    </citation>
    <scope>NUCLEOTIDE SEQUENCE [LARGE SCALE GENOMIC DNA]</scope>
    <source>
        <strain evidence="3">Msz</strain>
    </source>
</reference>
<dbReference type="PANTHER" id="PTHR30437">
    <property type="entry name" value="TRANSCRIPTION ELONGATION FACTOR GREA"/>
    <property type="match status" value="1"/>
</dbReference>
<feature type="domain" description="Regulator of nucleoside diphosphate kinase N-terminal" evidence="2">
    <location>
        <begin position="5"/>
        <end position="45"/>
    </location>
</feature>
<dbReference type="Gene3D" id="1.10.286.20">
    <property type="match status" value="1"/>
</dbReference>
<dbReference type="NCBIfam" id="NF004396">
    <property type="entry name" value="PRK05753.1"/>
    <property type="match status" value="1"/>
</dbReference>
<dbReference type="GO" id="GO:0016301">
    <property type="term" value="F:kinase activity"/>
    <property type="evidence" value="ECO:0007669"/>
    <property type="project" value="UniProtKB-KW"/>
</dbReference>
<keyword evidence="4" id="KW-1185">Reference proteome</keyword>
<accession>A0ABN8X1H3</accession>
<dbReference type="InterPro" id="IPR029462">
    <property type="entry name" value="Rnk_N"/>
</dbReference>
<evidence type="ECO:0000313" key="4">
    <source>
        <dbReference type="Proteomes" id="UP001162030"/>
    </source>
</evidence>
<dbReference type="Gene3D" id="3.10.50.30">
    <property type="entry name" value="Transcription elongation factor, GreA/GreB, C-terminal domain"/>
    <property type="match status" value="1"/>
</dbReference>
<keyword evidence="3" id="KW-0808">Transferase</keyword>
<dbReference type="EMBL" id="OX458333">
    <property type="protein sequence ID" value="CAI8814105.1"/>
    <property type="molecule type" value="Genomic_DNA"/>
</dbReference>
<dbReference type="Pfam" id="PF14760">
    <property type="entry name" value="Rnk_N"/>
    <property type="match status" value="1"/>
</dbReference>
<dbReference type="Proteomes" id="UP001162030">
    <property type="component" value="Chromosome"/>
</dbReference>
<sequence>MAKKPNIIVSSTDLERLEDLLDSLPADAFPGKADLQAELERAEVVDPDQVPPSVVTMNSTVRFTIESTGQEFSRTLVYPKDVDSKGDKISILAPVGSALLGLSEGDQIEWPSPGGGMLRVRIMEVSHQPERAGETHS</sequence>
<proteinExistence type="predicted"/>
<dbReference type="InterPro" id="IPR036953">
    <property type="entry name" value="GreA/GreB_C_sf"/>
</dbReference>
<dbReference type="SUPFAM" id="SSF54534">
    <property type="entry name" value="FKBP-like"/>
    <property type="match status" value="1"/>
</dbReference>
<dbReference type="Pfam" id="PF01272">
    <property type="entry name" value="GreA_GreB"/>
    <property type="match status" value="1"/>
</dbReference>
<dbReference type="InterPro" id="IPR001437">
    <property type="entry name" value="Tscrpt_elong_fac_GreA/B_C"/>
</dbReference>
<protein>
    <submittedName>
        <fullName evidence="3">Regulator of nucleoside diphosphate kinase</fullName>
    </submittedName>
</protein>
<keyword evidence="3" id="KW-0418">Kinase</keyword>
<feature type="domain" description="Transcription elongation factor GreA/GreB C-terminal" evidence="1">
    <location>
        <begin position="52"/>
        <end position="126"/>
    </location>
</feature>
<evidence type="ECO:0000259" key="1">
    <source>
        <dbReference type="Pfam" id="PF01272"/>
    </source>
</evidence>
<gene>
    <name evidence="3" type="primary">rnk</name>
    <name evidence="3" type="ORF">MSZNOR_1835</name>
</gene>